<evidence type="ECO:0000256" key="2">
    <source>
        <dbReference type="ARBA" id="ARBA00022723"/>
    </source>
</evidence>
<dbReference type="InterPro" id="IPR014729">
    <property type="entry name" value="Rossmann-like_a/b/a_fold"/>
</dbReference>
<dbReference type="EMBL" id="SNZP01000020">
    <property type="protein sequence ID" value="TDR71047.1"/>
    <property type="molecule type" value="Genomic_DNA"/>
</dbReference>
<feature type="binding site" evidence="7">
    <location>
        <position position="129"/>
    </location>
    <ligand>
        <name>Zn(2+)</name>
        <dbReference type="ChEBI" id="CHEBI:29105"/>
    </ligand>
</feature>
<feature type="binding site" evidence="7">
    <location>
        <position position="202"/>
    </location>
    <ligand>
        <name>L-glutamate</name>
        <dbReference type="ChEBI" id="CHEBI:29985"/>
    </ligand>
</feature>
<feature type="binding site" evidence="7">
    <location>
        <position position="243"/>
    </location>
    <ligand>
        <name>ATP</name>
        <dbReference type="ChEBI" id="CHEBI:30616"/>
    </ligand>
</feature>
<reference evidence="10 11" key="1">
    <citation type="submission" date="2019-03" db="EMBL/GenBank/DDBJ databases">
        <title>Genomic Encyclopedia of Type Strains, Phase III (KMG-III): the genomes of soil and plant-associated and newly described type strains.</title>
        <authorList>
            <person name="Whitman W."/>
        </authorList>
    </citation>
    <scope>NUCLEOTIDE SEQUENCE [LARGE SCALE GENOMIC DNA]</scope>
    <source>
        <strain evidence="10 11">CECT 8976</strain>
    </source>
</reference>
<dbReference type="GO" id="GO:0004818">
    <property type="term" value="F:glutamate-tRNA ligase activity"/>
    <property type="evidence" value="ECO:0007669"/>
    <property type="project" value="TreeGrafter"/>
</dbReference>
<dbReference type="RefSeq" id="WP_133683974.1">
    <property type="nucleotide sequence ID" value="NZ_SNZP01000020.1"/>
</dbReference>
<feature type="binding site" evidence="7">
    <location>
        <position position="49"/>
    </location>
    <ligand>
        <name>L-glutamate</name>
        <dbReference type="ChEBI" id="CHEBI:29985"/>
    </ligand>
</feature>
<keyword evidence="1 7" id="KW-0436">Ligase</keyword>
<dbReference type="InterPro" id="IPR049940">
    <property type="entry name" value="GluQ/Sye"/>
</dbReference>
<evidence type="ECO:0000256" key="6">
    <source>
        <dbReference type="ARBA" id="ARBA00023146"/>
    </source>
</evidence>
<feature type="binding site" evidence="7">
    <location>
        <position position="107"/>
    </location>
    <ligand>
        <name>Zn(2+)</name>
        <dbReference type="ChEBI" id="CHEBI:29105"/>
    </ligand>
</feature>
<dbReference type="Proteomes" id="UP000295611">
    <property type="component" value="Unassembled WGS sequence"/>
</dbReference>
<name>A0A4R7AX53_9NEIS</name>
<dbReference type="AlphaFoldDB" id="A0A4R7AX53"/>
<dbReference type="GO" id="GO:0006400">
    <property type="term" value="P:tRNA modification"/>
    <property type="evidence" value="ECO:0007669"/>
    <property type="project" value="InterPro"/>
</dbReference>
<keyword evidence="2 7" id="KW-0479">Metal-binding</keyword>
<dbReference type="OrthoDB" id="9807503at2"/>
<dbReference type="NCBIfam" id="NF004314">
    <property type="entry name" value="PRK05710.1-3"/>
    <property type="match status" value="1"/>
</dbReference>
<dbReference type="FunFam" id="3.40.50.620:FF:000093">
    <property type="entry name" value="Glutamyl-Q tRNA(Asp) synthetase"/>
    <property type="match status" value="1"/>
</dbReference>
<evidence type="ECO:0000259" key="9">
    <source>
        <dbReference type="Pfam" id="PF00749"/>
    </source>
</evidence>
<feature type="binding site" evidence="7">
    <location>
        <position position="184"/>
    </location>
    <ligand>
        <name>L-glutamate</name>
        <dbReference type="ChEBI" id="CHEBI:29985"/>
    </ligand>
</feature>
<keyword evidence="8" id="KW-0648">Protein biosynthesis</keyword>
<dbReference type="GO" id="GO:0005829">
    <property type="term" value="C:cytosol"/>
    <property type="evidence" value="ECO:0007669"/>
    <property type="project" value="TreeGrafter"/>
</dbReference>
<dbReference type="Gene3D" id="3.40.50.620">
    <property type="entry name" value="HUPs"/>
    <property type="match status" value="1"/>
</dbReference>
<evidence type="ECO:0000256" key="3">
    <source>
        <dbReference type="ARBA" id="ARBA00022741"/>
    </source>
</evidence>
<evidence type="ECO:0000256" key="8">
    <source>
        <dbReference type="RuleBase" id="RU363037"/>
    </source>
</evidence>
<dbReference type="InterPro" id="IPR022380">
    <property type="entry name" value="Glu-Q_tRNA(Asp)_Synthase"/>
</dbReference>
<dbReference type="InterPro" id="IPR020058">
    <property type="entry name" value="Glu/Gln-tRNA-synth_Ib_cat-dom"/>
</dbReference>
<sequence length="300" mass="33187">MLRHSEFSPYRGRFAPSPTGLMHAGSLMTAVGSFLEAKAHGGQWLVRIEDLDTPRMVPGAADEILRTLERFGFAWDGPVEYQSRRHALYREALDGLIRQGLAYGCRCSRREIQAEAPRGVDGFVYPGTCRERGLTGASALAWRLRVDGAGEVAFDDRLQGHYAQRLACDIGDFVLLRADGYWAYQLAVVVDDAEQGVTDVVRGADLLVSTPRQIWLQQCLHATTPGYCHLPLLVNAAGEKLSKQTLAPSISVGDALDELRLALSRLGHRPPVELHSLSDVWSWAHKHWRLAQVPKGPVLM</sequence>
<dbReference type="InterPro" id="IPR000924">
    <property type="entry name" value="Glu/Gln-tRNA-synth"/>
</dbReference>
<evidence type="ECO:0000313" key="11">
    <source>
        <dbReference type="Proteomes" id="UP000295611"/>
    </source>
</evidence>
<dbReference type="HAMAP" id="MF_01428">
    <property type="entry name" value="Glu_Q_tRNA_synth"/>
    <property type="match status" value="1"/>
</dbReference>
<dbReference type="SUPFAM" id="SSF52374">
    <property type="entry name" value="Nucleotidylyl transferase"/>
    <property type="match status" value="1"/>
</dbReference>
<comment type="cofactor">
    <cofactor evidence="7">
        <name>Zn(2+)</name>
        <dbReference type="ChEBI" id="CHEBI:29105"/>
    </cofactor>
    <text evidence="7">Binds 1 zinc ion per subunit.</text>
</comment>
<dbReference type="PRINTS" id="PR00987">
    <property type="entry name" value="TRNASYNTHGLU"/>
</dbReference>
<gene>
    <name evidence="7" type="primary">gluQ</name>
    <name evidence="10" type="ORF">DFP86_1202</name>
</gene>
<dbReference type="Pfam" id="PF00749">
    <property type="entry name" value="tRNA-synt_1c"/>
    <property type="match status" value="1"/>
</dbReference>
<feature type="domain" description="Glutamyl/glutaminyl-tRNA synthetase class Ib catalytic" evidence="9">
    <location>
        <begin position="11"/>
        <end position="265"/>
    </location>
</feature>
<proteinExistence type="inferred from homology"/>
<evidence type="ECO:0000256" key="1">
    <source>
        <dbReference type="ARBA" id="ARBA00022598"/>
    </source>
</evidence>
<dbReference type="NCBIfam" id="TIGR03838">
    <property type="entry name" value="queuosine_YadB"/>
    <property type="match status" value="1"/>
</dbReference>
<feature type="binding site" evidence="7">
    <location>
        <begin position="13"/>
        <end position="17"/>
    </location>
    <ligand>
        <name>L-glutamate</name>
        <dbReference type="ChEBI" id="CHEBI:29985"/>
    </ligand>
</feature>
<evidence type="ECO:0000313" key="10">
    <source>
        <dbReference type="EMBL" id="TDR71047.1"/>
    </source>
</evidence>
<dbReference type="PANTHER" id="PTHR43311:SF1">
    <property type="entry name" value="GLUTAMYL-Q TRNA(ASP) SYNTHETASE"/>
    <property type="match status" value="1"/>
</dbReference>
<dbReference type="GO" id="GO:0005524">
    <property type="term" value="F:ATP binding"/>
    <property type="evidence" value="ECO:0007669"/>
    <property type="project" value="UniProtKB-KW"/>
</dbReference>
<keyword evidence="6 7" id="KW-0030">Aminoacyl-tRNA synthetase</keyword>
<accession>A0A4R7AX53</accession>
<dbReference type="GO" id="GO:0006424">
    <property type="term" value="P:glutamyl-tRNA aminoacylation"/>
    <property type="evidence" value="ECO:0007669"/>
    <property type="project" value="InterPro"/>
</dbReference>
<evidence type="ECO:0000256" key="5">
    <source>
        <dbReference type="ARBA" id="ARBA00022840"/>
    </source>
</evidence>
<organism evidence="10 11">
    <name type="scientific">Paludibacterium purpuratum</name>
    <dbReference type="NCBI Taxonomy" id="1144873"/>
    <lineage>
        <taxon>Bacteria</taxon>
        <taxon>Pseudomonadati</taxon>
        <taxon>Pseudomonadota</taxon>
        <taxon>Betaproteobacteria</taxon>
        <taxon>Neisseriales</taxon>
        <taxon>Chromobacteriaceae</taxon>
        <taxon>Paludibacterium</taxon>
    </lineage>
</organism>
<dbReference type="EC" id="6.1.1.-" evidence="7"/>
<comment type="similarity">
    <text evidence="7">Belongs to the class-I aminoacyl-tRNA synthetase family. GluQ subfamily.</text>
</comment>
<feature type="short sequence motif" description="'HIGH' region" evidence="7">
    <location>
        <begin position="16"/>
        <end position="26"/>
    </location>
</feature>
<keyword evidence="5 7" id="KW-0067">ATP-binding</keyword>
<feature type="short sequence motif" description="'KMSKS' region" evidence="7">
    <location>
        <begin position="240"/>
        <end position="244"/>
    </location>
</feature>
<comment type="caution">
    <text evidence="10">The sequence shown here is derived from an EMBL/GenBank/DDBJ whole genome shotgun (WGS) entry which is preliminary data.</text>
</comment>
<keyword evidence="3 7" id="KW-0547">Nucleotide-binding</keyword>
<feature type="binding site" evidence="7">
    <location>
        <position position="125"/>
    </location>
    <ligand>
        <name>Zn(2+)</name>
        <dbReference type="ChEBI" id="CHEBI:29105"/>
    </ligand>
</feature>
<protein>
    <recommendedName>
        <fullName evidence="7">Glutamyl-Q tRNA(Asp) synthetase</fullName>
        <shortName evidence="7">Glu-Q-RSs</shortName>
        <ecNumber evidence="7">6.1.1.-</ecNumber>
    </recommendedName>
</protein>
<keyword evidence="11" id="KW-1185">Reference proteome</keyword>
<keyword evidence="4 7" id="KW-0862">Zinc</keyword>
<evidence type="ECO:0000256" key="7">
    <source>
        <dbReference type="HAMAP-Rule" id="MF_01428"/>
    </source>
</evidence>
<feature type="binding site" evidence="7">
    <location>
        <position position="105"/>
    </location>
    <ligand>
        <name>Zn(2+)</name>
        <dbReference type="ChEBI" id="CHEBI:29105"/>
    </ligand>
</feature>
<dbReference type="GO" id="GO:0008270">
    <property type="term" value="F:zinc ion binding"/>
    <property type="evidence" value="ECO:0007669"/>
    <property type="project" value="UniProtKB-UniRule"/>
</dbReference>
<dbReference type="PANTHER" id="PTHR43311">
    <property type="entry name" value="GLUTAMATE--TRNA LIGASE"/>
    <property type="match status" value="1"/>
</dbReference>
<evidence type="ECO:0000256" key="4">
    <source>
        <dbReference type="ARBA" id="ARBA00022833"/>
    </source>
</evidence>
<comment type="function">
    <text evidence="7">Catalyzes the tRNA-independent activation of glutamate in presence of ATP and the subsequent transfer of glutamate onto a tRNA(Asp). Glutamate is transferred on the 2-amino-5-(4,5-dihydroxy-2-cyclopenten-1-yl) moiety of the queuosine in the wobble position of the QUC anticodon.</text>
</comment>